<evidence type="ECO:0000256" key="1">
    <source>
        <dbReference type="SAM" id="Coils"/>
    </source>
</evidence>
<gene>
    <name evidence="2" type="ORF">IPOD504_LOCUS4367</name>
</gene>
<keyword evidence="1" id="KW-0175">Coiled coil</keyword>
<reference evidence="2" key="1">
    <citation type="submission" date="2022-03" db="EMBL/GenBank/DDBJ databases">
        <authorList>
            <person name="Martin H S."/>
        </authorList>
    </citation>
    <scope>NUCLEOTIDE SEQUENCE</scope>
</reference>
<evidence type="ECO:0000313" key="2">
    <source>
        <dbReference type="EMBL" id="CAH2043600.1"/>
    </source>
</evidence>
<dbReference type="EMBL" id="OW152827">
    <property type="protein sequence ID" value="CAH2043600.1"/>
    <property type="molecule type" value="Genomic_DNA"/>
</dbReference>
<name>A0ABN8HY45_9NEOP</name>
<keyword evidence="3" id="KW-1185">Reference proteome</keyword>
<proteinExistence type="predicted"/>
<evidence type="ECO:0000313" key="3">
    <source>
        <dbReference type="Proteomes" id="UP000837857"/>
    </source>
</evidence>
<protein>
    <submittedName>
        <fullName evidence="2">Uncharacterized protein</fullName>
    </submittedName>
</protein>
<accession>A0ABN8HY45</accession>
<organism evidence="2 3">
    <name type="scientific">Iphiclides podalirius</name>
    <name type="common">scarce swallowtail</name>
    <dbReference type="NCBI Taxonomy" id="110791"/>
    <lineage>
        <taxon>Eukaryota</taxon>
        <taxon>Metazoa</taxon>
        <taxon>Ecdysozoa</taxon>
        <taxon>Arthropoda</taxon>
        <taxon>Hexapoda</taxon>
        <taxon>Insecta</taxon>
        <taxon>Pterygota</taxon>
        <taxon>Neoptera</taxon>
        <taxon>Endopterygota</taxon>
        <taxon>Lepidoptera</taxon>
        <taxon>Glossata</taxon>
        <taxon>Ditrysia</taxon>
        <taxon>Papilionoidea</taxon>
        <taxon>Papilionidae</taxon>
        <taxon>Papilioninae</taxon>
        <taxon>Iphiclides</taxon>
    </lineage>
</organism>
<feature type="coiled-coil region" evidence="1">
    <location>
        <begin position="8"/>
        <end position="35"/>
    </location>
</feature>
<sequence>MSVNGQIMQQQQQQIQQLQQELQNELTSSNQLLRLISIELQKIKQITACGGEIERSIVQNATLVEKLANTQQIDLKKLPETEGICNSHSKMIEE</sequence>
<dbReference type="Proteomes" id="UP000837857">
    <property type="component" value="Chromosome 15"/>
</dbReference>
<feature type="non-terminal residue" evidence="2">
    <location>
        <position position="1"/>
    </location>
</feature>